<protein>
    <submittedName>
        <fullName evidence="1">Uncharacterized protein</fullName>
    </submittedName>
</protein>
<sequence length="174" mass="19770">MCSSAPDRGMWLSLDHKFRLGLNGKIEHLRMHLHRPRTMRSPLSFLGLEKIAINRIFLILPSRKEEKNSLRHPPSQLVQWDVPIYLSFEVSRVVPGGSHPFFFHPIGVISQRLAMDGLATLGKRIEETSDSFMHTSLALGGWMSNCPDDNDGSTQTKRWVVKKVEEVGWVVGQI</sequence>
<name>A0ACB7UKX3_DIOAL</name>
<reference evidence="2" key="1">
    <citation type="journal article" date="2022" name="Nat. Commun.">
        <title>Chromosome evolution and the genetic basis of agronomically important traits in greater yam.</title>
        <authorList>
            <person name="Bredeson J.V."/>
            <person name="Lyons J.B."/>
            <person name="Oniyinde I.O."/>
            <person name="Okereke N.R."/>
            <person name="Kolade O."/>
            <person name="Nnabue I."/>
            <person name="Nwadili C.O."/>
            <person name="Hribova E."/>
            <person name="Parker M."/>
            <person name="Nwogha J."/>
            <person name="Shu S."/>
            <person name="Carlson J."/>
            <person name="Kariba R."/>
            <person name="Muthemba S."/>
            <person name="Knop K."/>
            <person name="Barton G.J."/>
            <person name="Sherwood A.V."/>
            <person name="Lopez-Montes A."/>
            <person name="Asiedu R."/>
            <person name="Jamnadass R."/>
            <person name="Muchugi A."/>
            <person name="Goodstein D."/>
            <person name="Egesi C.N."/>
            <person name="Featherston J."/>
            <person name="Asfaw A."/>
            <person name="Simpson G.G."/>
            <person name="Dolezel J."/>
            <person name="Hendre P.S."/>
            <person name="Van Deynze A."/>
            <person name="Kumar P.L."/>
            <person name="Obidiegwu J.E."/>
            <person name="Bhattacharjee R."/>
            <person name="Rokhsar D.S."/>
        </authorList>
    </citation>
    <scope>NUCLEOTIDE SEQUENCE [LARGE SCALE GENOMIC DNA]</scope>
    <source>
        <strain evidence="2">cv. TDa95/00328</strain>
    </source>
</reference>
<dbReference type="Proteomes" id="UP000827976">
    <property type="component" value="Chromosome 15"/>
</dbReference>
<evidence type="ECO:0000313" key="1">
    <source>
        <dbReference type="EMBL" id="KAH7661137.1"/>
    </source>
</evidence>
<accession>A0ACB7UKX3</accession>
<comment type="caution">
    <text evidence="1">The sequence shown here is derived from an EMBL/GenBank/DDBJ whole genome shotgun (WGS) entry which is preliminary data.</text>
</comment>
<gene>
    <name evidence="1" type="ORF">IHE45_15G043100</name>
</gene>
<keyword evidence="2" id="KW-1185">Reference proteome</keyword>
<proteinExistence type="predicted"/>
<organism evidence="1 2">
    <name type="scientific">Dioscorea alata</name>
    <name type="common">Purple yam</name>
    <dbReference type="NCBI Taxonomy" id="55571"/>
    <lineage>
        <taxon>Eukaryota</taxon>
        <taxon>Viridiplantae</taxon>
        <taxon>Streptophyta</taxon>
        <taxon>Embryophyta</taxon>
        <taxon>Tracheophyta</taxon>
        <taxon>Spermatophyta</taxon>
        <taxon>Magnoliopsida</taxon>
        <taxon>Liliopsida</taxon>
        <taxon>Dioscoreales</taxon>
        <taxon>Dioscoreaceae</taxon>
        <taxon>Dioscorea</taxon>
    </lineage>
</organism>
<dbReference type="EMBL" id="CM037025">
    <property type="protein sequence ID" value="KAH7661137.1"/>
    <property type="molecule type" value="Genomic_DNA"/>
</dbReference>
<evidence type="ECO:0000313" key="2">
    <source>
        <dbReference type="Proteomes" id="UP000827976"/>
    </source>
</evidence>